<dbReference type="Pfam" id="PF12833">
    <property type="entry name" value="HTH_18"/>
    <property type="match status" value="1"/>
</dbReference>
<dbReference type="PROSITE" id="PS01124">
    <property type="entry name" value="HTH_ARAC_FAMILY_2"/>
    <property type="match status" value="1"/>
</dbReference>
<protein>
    <submittedName>
        <fullName evidence="2">Helix-turn-helix domain-containing protein</fullName>
    </submittedName>
</protein>
<keyword evidence="3" id="KW-1185">Reference proteome</keyword>
<dbReference type="InterPro" id="IPR018060">
    <property type="entry name" value="HTH_AraC"/>
</dbReference>
<dbReference type="EMBL" id="CP092363">
    <property type="protein sequence ID" value="ULN44854.1"/>
    <property type="molecule type" value="Genomic_DNA"/>
</dbReference>
<organism evidence="2 3">
    <name type="scientific">Mycolicibacterium crocinum</name>
    <dbReference type="NCBI Taxonomy" id="388459"/>
    <lineage>
        <taxon>Bacteria</taxon>
        <taxon>Bacillati</taxon>
        <taxon>Actinomycetota</taxon>
        <taxon>Actinomycetes</taxon>
        <taxon>Mycobacteriales</taxon>
        <taxon>Mycobacteriaceae</taxon>
        <taxon>Mycolicibacterium</taxon>
    </lineage>
</organism>
<accession>A0ABY3U120</accession>
<gene>
    <name evidence="2" type="ORF">MI149_29715</name>
</gene>
<geneLocation type="plasmid" evidence="2 3">
    <name>unnamed</name>
</geneLocation>
<dbReference type="Proteomes" id="UP001055337">
    <property type="component" value="Plasmid unnamed"/>
</dbReference>
<feature type="domain" description="HTH araC/xylS-type" evidence="1">
    <location>
        <begin position="1"/>
        <end position="65"/>
    </location>
</feature>
<evidence type="ECO:0000313" key="2">
    <source>
        <dbReference type="EMBL" id="ULN44854.1"/>
    </source>
</evidence>
<name>A0ABY3U120_9MYCO</name>
<evidence type="ECO:0000313" key="3">
    <source>
        <dbReference type="Proteomes" id="UP001055337"/>
    </source>
</evidence>
<dbReference type="Gene3D" id="1.10.10.60">
    <property type="entry name" value="Homeodomain-like"/>
    <property type="match status" value="1"/>
</dbReference>
<reference evidence="2" key="1">
    <citation type="submission" date="2022-08" db="EMBL/GenBank/DDBJ databases">
        <title>Whole genome sequencing of non-tuberculosis mycobacteria type-strains.</title>
        <authorList>
            <person name="Igarashi Y."/>
            <person name="Osugi A."/>
            <person name="Mitarai S."/>
        </authorList>
    </citation>
    <scope>NUCLEOTIDE SEQUENCE</scope>
    <source>
        <strain evidence="2">JCM 16369</strain>
    </source>
</reference>
<evidence type="ECO:0000259" key="1">
    <source>
        <dbReference type="PROSITE" id="PS01124"/>
    </source>
</evidence>
<dbReference type="RefSeq" id="WP_240180807.1">
    <property type="nucleotide sequence ID" value="NZ_CP092363.2"/>
</dbReference>
<keyword evidence="2" id="KW-0614">Plasmid</keyword>
<sequence>MLSRQGGIPFRPFVSWARIEHVIDAVRRADDLTENAVRAGFSDSAHLSRLFRANFGIALSAVLHRISFAADLRVSRNCRNVQARDMGGRIIGSWSATW</sequence>
<proteinExistence type="predicted"/>